<dbReference type="EMBL" id="BTCM01000002">
    <property type="protein sequence ID" value="GMK56103.1"/>
    <property type="molecule type" value="Genomic_DNA"/>
</dbReference>
<evidence type="ECO:0000256" key="1">
    <source>
        <dbReference type="SAM" id="MobiDB-lite"/>
    </source>
</evidence>
<feature type="region of interest" description="Disordered" evidence="1">
    <location>
        <begin position="1"/>
        <end position="20"/>
    </location>
</feature>
<feature type="region of interest" description="Disordered" evidence="1">
    <location>
        <begin position="144"/>
        <end position="176"/>
    </location>
</feature>
<evidence type="ECO:0000313" key="2">
    <source>
        <dbReference type="EMBL" id="GMK56103.1"/>
    </source>
</evidence>
<organism evidence="2 3">
    <name type="scientific">Cutaneotrichosporon spelunceum</name>
    <dbReference type="NCBI Taxonomy" id="1672016"/>
    <lineage>
        <taxon>Eukaryota</taxon>
        <taxon>Fungi</taxon>
        <taxon>Dikarya</taxon>
        <taxon>Basidiomycota</taxon>
        <taxon>Agaricomycotina</taxon>
        <taxon>Tremellomycetes</taxon>
        <taxon>Trichosporonales</taxon>
        <taxon>Trichosporonaceae</taxon>
        <taxon>Cutaneotrichosporon</taxon>
    </lineage>
</organism>
<proteinExistence type="predicted"/>
<protein>
    <submittedName>
        <fullName evidence="2">Uncharacterized protein</fullName>
    </submittedName>
</protein>
<keyword evidence="3" id="KW-1185">Reference proteome</keyword>
<feature type="compositionally biased region" description="Basic and acidic residues" evidence="1">
    <location>
        <begin position="164"/>
        <end position="176"/>
    </location>
</feature>
<sequence>MNPGRRRARTFRNPVSPKGRLMAYEGLGPNPFLDAESLLSSPSEPRTDLDEEASLRGIGSATMSRESSSEILGKMSLDSDKPGTCVPQGPTVAAEDGQSTTDIPKCSPQKGYFVHVTPRTPTANRRRRSTIVASGFNIGIPILPVYEKGGSSGNGAPKASEPSDETRSKGDDERDS</sequence>
<dbReference type="Proteomes" id="UP001222932">
    <property type="component" value="Unassembled WGS sequence"/>
</dbReference>
<comment type="caution">
    <text evidence="2">The sequence shown here is derived from an EMBL/GenBank/DDBJ whole genome shotgun (WGS) entry which is preliminary data.</text>
</comment>
<gene>
    <name evidence="2" type="ORF">CspeluHIS016_0211590</name>
</gene>
<dbReference type="AlphaFoldDB" id="A0AAD3TSY4"/>
<feature type="compositionally biased region" description="Basic residues" evidence="1">
    <location>
        <begin position="1"/>
        <end position="10"/>
    </location>
</feature>
<name>A0AAD3TSY4_9TREE</name>
<accession>A0AAD3TSY4</accession>
<reference evidence="2" key="2">
    <citation type="submission" date="2023-06" db="EMBL/GenBank/DDBJ databases">
        <authorList>
            <person name="Kobayashi Y."/>
            <person name="Kayamori A."/>
            <person name="Aoki K."/>
            <person name="Shiwa Y."/>
            <person name="Fujita N."/>
            <person name="Sugita T."/>
            <person name="Iwasaki W."/>
            <person name="Tanaka N."/>
            <person name="Takashima M."/>
        </authorList>
    </citation>
    <scope>NUCLEOTIDE SEQUENCE</scope>
    <source>
        <strain evidence="2">HIS016</strain>
    </source>
</reference>
<evidence type="ECO:0000313" key="3">
    <source>
        <dbReference type="Proteomes" id="UP001222932"/>
    </source>
</evidence>
<reference evidence="2" key="1">
    <citation type="journal article" date="2023" name="BMC Genomics">
        <title>Chromosome-level genome assemblies of Cutaneotrichosporon spp. (Trichosporonales, Basidiomycota) reveal imbalanced evolution between nucleotide sequences and chromosome synteny.</title>
        <authorList>
            <person name="Kobayashi Y."/>
            <person name="Kayamori A."/>
            <person name="Aoki K."/>
            <person name="Shiwa Y."/>
            <person name="Matsutani M."/>
            <person name="Fujita N."/>
            <person name="Sugita T."/>
            <person name="Iwasaki W."/>
            <person name="Tanaka N."/>
            <person name="Takashima M."/>
        </authorList>
    </citation>
    <scope>NUCLEOTIDE SEQUENCE</scope>
    <source>
        <strain evidence="2">HIS016</strain>
    </source>
</reference>
<feature type="region of interest" description="Disordered" evidence="1">
    <location>
        <begin position="26"/>
        <end position="110"/>
    </location>
</feature>
<feature type="compositionally biased region" description="Polar residues" evidence="1">
    <location>
        <begin position="61"/>
        <end position="70"/>
    </location>
</feature>